<reference evidence="1" key="2">
    <citation type="submission" date="2015-06" db="UniProtKB">
        <authorList>
            <consortium name="EnsemblMetazoa"/>
        </authorList>
    </citation>
    <scope>IDENTIFICATION</scope>
</reference>
<dbReference type="AlphaFoldDB" id="T1JRF1"/>
<reference evidence="2" key="1">
    <citation type="submission" date="2011-08" db="EMBL/GenBank/DDBJ databases">
        <authorList>
            <person name="Rombauts S."/>
        </authorList>
    </citation>
    <scope>NUCLEOTIDE SEQUENCE</scope>
    <source>
        <strain evidence="2">London</strain>
    </source>
</reference>
<proteinExistence type="predicted"/>
<dbReference type="EMBL" id="CAEY01000448">
    <property type="status" value="NOT_ANNOTATED_CDS"/>
    <property type="molecule type" value="Genomic_DNA"/>
</dbReference>
<dbReference type="HOGENOM" id="CLU_3406745_0_0_1"/>
<name>T1JRF1_TETUR</name>
<protein>
    <submittedName>
        <fullName evidence="1">Uncharacterized protein</fullName>
    </submittedName>
</protein>
<dbReference type="EnsemblMetazoa" id="tetur01g06660.1">
    <property type="protein sequence ID" value="tetur01g06660.1"/>
    <property type="gene ID" value="tetur01g06660"/>
</dbReference>
<sequence length="30" mass="3314">MNTHSEIRLVFVATKKNAEQAIVVPFEAGI</sequence>
<keyword evidence="2" id="KW-1185">Reference proteome</keyword>
<evidence type="ECO:0000313" key="2">
    <source>
        <dbReference type="Proteomes" id="UP000015104"/>
    </source>
</evidence>
<accession>T1JRF1</accession>
<evidence type="ECO:0000313" key="1">
    <source>
        <dbReference type="EnsemblMetazoa" id="tetur01g06660.1"/>
    </source>
</evidence>
<dbReference type="Proteomes" id="UP000015104">
    <property type="component" value="Unassembled WGS sequence"/>
</dbReference>
<organism evidence="1 2">
    <name type="scientific">Tetranychus urticae</name>
    <name type="common">Two-spotted spider mite</name>
    <dbReference type="NCBI Taxonomy" id="32264"/>
    <lineage>
        <taxon>Eukaryota</taxon>
        <taxon>Metazoa</taxon>
        <taxon>Ecdysozoa</taxon>
        <taxon>Arthropoda</taxon>
        <taxon>Chelicerata</taxon>
        <taxon>Arachnida</taxon>
        <taxon>Acari</taxon>
        <taxon>Acariformes</taxon>
        <taxon>Trombidiformes</taxon>
        <taxon>Prostigmata</taxon>
        <taxon>Eleutherengona</taxon>
        <taxon>Raphignathae</taxon>
        <taxon>Tetranychoidea</taxon>
        <taxon>Tetranychidae</taxon>
        <taxon>Tetranychus</taxon>
    </lineage>
</organism>